<reference evidence="7" key="2">
    <citation type="journal article" date="2022" name="Hortic Res">
        <title>The genome of Dioscorea zingiberensis sheds light on the biosynthesis, origin and evolution of the medicinally important diosgenin saponins.</title>
        <authorList>
            <person name="Li Y."/>
            <person name="Tan C."/>
            <person name="Li Z."/>
            <person name="Guo J."/>
            <person name="Li S."/>
            <person name="Chen X."/>
            <person name="Wang C."/>
            <person name="Dai X."/>
            <person name="Yang H."/>
            <person name="Song W."/>
            <person name="Hou L."/>
            <person name="Xu J."/>
            <person name="Tong Z."/>
            <person name="Xu A."/>
            <person name="Yuan X."/>
            <person name="Wang W."/>
            <person name="Yang Q."/>
            <person name="Chen L."/>
            <person name="Sun Z."/>
            <person name="Wang K."/>
            <person name="Pan B."/>
            <person name="Chen J."/>
            <person name="Bao Y."/>
            <person name="Liu F."/>
            <person name="Qi X."/>
            <person name="Gang D.R."/>
            <person name="Wen J."/>
            <person name="Li J."/>
        </authorList>
    </citation>
    <scope>NUCLEOTIDE SEQUENCE</scope>
    <source>
        <strain evidence="7">Dzin_1.0</strain>
    </source>
</reference>
<dbReference type="InterPro" id="IPR044817">
    <property type="entry name" value="SBP-like"/>
</dbReference>
<evidence type="ECO:0000256" key="3">
    <source>
        <dbReference type="ARBA" id="ARBA00022833"/>
    </source>
</evidence>
<dbReference type="PANTHER" id="PTHR31251">
    <property type="entry name" value="SQUAMOSA PROMOTER-BINDING-LIKE PROTEIN 4"/>
    <property type="match status" value="1"/>
</dbReference>
<dbReference type="AlphaFoldDB" id="A0A9D5HDG9"/>
<dbReference type="GO" id="GO:0008270">
    <property type="term" value="F:zinc ion binding"/>
    <property type="evidence" value="ECO:0007669"/>
    <property type="project" value="UniProtKB-KW"/>
</dbReference>
<sequence>MDWDLKMPSWDFVEVEQSAGTNIGSVDCLVDLKLGGLGEGWKIQPTMSEMPSGSGSSKRARTPNNGRQVASCLVDGCKSDLSKCREYHRRHKVFPGGAFQDADGYGRREGAEILSAVQQVMEQGLCIPELYMMNMGLSQLSIVIALCFDDVLLHLLLRHAILFHACFRFSYDRFHSLVEFDEVKRSCRKRLDGHNRRRRKPQPDPTASFFATHQGSRFISYPPMFPAAAQSLTWPGIIKIENETFCNNQPMSYPGWQQEAPSSFSISFKDGKKFPFLQRGSTKDSACQSLLKNIASGNSSTKAFPDGVARIRSSERALSLLSSPTGAAMNLGQMVTADQIPFSQPLISALPYSALGQYSGLPASTFSASLAGLSCSGIADDHGATILVSDASNTDLHCHGFFHAGIEGPSAGTSQVLPFEQ</sequence>
<name>A0A9D5HDG9_9LILI</name>
<evidence type="ECO:0000256" key="4">
    <source>
        <dbReference type="PROSITE-ProRule" id="PRU00470"/>
    </source>
</evidence>
<keyword evidence="2 4" id="KW-0863">Zinc-finger</keyword>
<dbReference type="InterPro" id="IPR004333">
    <property type="entry name" value="SBP_dom"/>
</dbReference>
<feature type="domain" description="SBP-type" evidence="6">
    <location>
        <begin position="69"/>
        <end position="201"/>
    </location>
</feature>
<dbReference type="PANTHER" id="PTHR31251:SF208">
    <property type="entry name" value="SQUAMOSA PROMOTER-BINDING-LIKE PROTEIN 18"/>
    <property type="match status" value="1"/>
</dbReference>
<keyword evidence="1" id="KW-0479">Metal-binding</keyword>
<evidence type="ECO:0000259" key="6">
    <source>
        <dbReference type="PROSITE" id="PS51141"/>
    </source>
</evidence>
<gene>
    <name evidence="7" type="ORF">J5N97_020488</name>
</gene>
<feature type="region of interest" description="Disordered" evidence="5">
    <location>
        <begin position="44"/>
        <end position="65"/>
    </location>
</feature>
<dbReference type="GO" id="GO:0003677">
    <property type="term" value="F:DNA binding"/>
    <property type="evidence" value="ECO:0007669"/>
    <property type="project" value="InterPro"/>
</dbReference>
<comment type="caution">
    <text evidence="7">The sequence shown here is derived from an EMBL/GenBank/DDBJ whole genome shotgun (WGS) entry which is preliminary data.</text>
</comment>
<proteinExistence type="predicted"/>
<dbReference type="PROSITE" id="PS51141">
    <property type="entry name" value="ZF_SBP"/>
    <property type="match status" value="1"/>
</dbReference>
<dbReference type="EMBL" id="JAGGNH010000005">
    <property type="protein sequence ID" value="KAJ0972529.1"/>
    <property type="molecule type" value="Genomic_DNA"/>
</dbReference>
<protein>
    <recommendedName>
        <fullName evidence="6">SBP-type domain-containing protein</fullName>
    </recommendedName>
</protein>
<evidence type="ECO:0000313" key="8">
    <source>
        <dbReference type="Proteomes" id="UP001085076"/>
    </source>
</evidence>
<dbReference type="Gene3D" id="4.10.1100.10">
    <property type="entry name" value="Transcription factor, SBP-box domain"/>
    <property type="match status" value="1"/>
</dbReference>
<reference evidence="7" key="1">
    <citation type="submission" date="2021-03" db="EMBL/GenBank/DDBJ databases">
        <authorList>
            <person name="Li Z."/>
            <person name="Yang C."/>
        </authorList>
    </citation>
    <scope>NUCLEOTIDE SEQUENCE</scope>
    <source>
        <strain evidence="7">Dzin_1.0</strain>
        <tissue evidence="7">Leaf</tissue>
    </source>
</reference>
<dbReference type="GO" id="GO:0005634">
    <property type="term" value="C:nucleus"/>
    <property type="evidence" value="ECO:0007669"/>
    <property type="project" value="InterPro"/>
</dbReference>
<feature type="compositionally biased region" description="Polar residues" evidence="5">
    <location>
        <begin position="45"/>
        <end position="65"/>
    </location>
</feature>
<accession>A0A9D5HDG9</accession>
<evidence type="ECO:0000256" key="2">
    <source>
        <dbReference type="ARBA" id="ARBA00022771"/>
    </source>
</evidence>
<keyword evidence="8" id="KW-1185">Reference proteome</keyword>
<dbReference type="SUPFAM" id="SSF103612">
    <property type="entry name" value="SBT domain"/>
    <property type="match status" value="2"/>
</dbReference>
<dbReference type="Pfam" id="PF03110">
    <property type="entry name" value="SBP"/>
    <property type="match status" value="1"/>
</dbReference>
<organism evidence="7 8">
    <name type="scientific">Dioscorea zingiberensis</name>
    <dbReference type="NCBI Taxonomy" id="325984"/>
    <lineage>
        <taxon>Eukaryota</taxon>
        <taxon>Viridiplantae</taxon>
        <taxon>Streptophyta</taxon>
        <taxon>Embryophyta</taxon>
        <taxon>Tracheophyta</taxon>
        <taxon>Spermatophyta</taxon>
        <taxon>Magnoliopsida</taxon>
        <taxon>Liliopsida</taxon>
        <taxon>Dioscoreales</taxon>
        <taxon>Dioscoreaceae</taxon>
        <taxon>Dioscorea</taxon>
    </lineage>
</organism>
<dbReference type="Proteomes" id="UP001085076">
    <property type="component" value="Miscellaneous, Linkage group lg05"/>
</dbReference>
<evidence type="ECO:0000256" key="1">
    <source>
        <dbReference type="ARBA" id="ARBA00022723"/>
    </source>
</evidence>
<keyword evidence="3" id="KW-0862">Zinc</keyword>
<dbReference type="InterPro" id="IPR036893">
    <property type="entry name" value="SBP_sf"/>
</dbReference>
<dbReference type="OrthoDB" id="514967at2759"/>
<evidence type="ECO:0000256" key="5">
    <source>
        <dbReference type="SAM" id="MobiDB-lite"/>
    </source>
</evidence>
<evidence type="ECO:0000313" key="7">
    <source>
        <dbReference type="EMBL" id="KAJ0972529.1"/>
    </source>
</evidence>